<evidence type="ECO:0000313" key="1">
    <source>
        <dbReference type="EMBL" id="PON35469.1"/>
    </source>
</evidence>
<gene>
    <name evidence="1" type="ORF">PanWU01x14_336230</name>
</gene>
<evidence type="ECO:0000313" key="2">
    <source>
        <dbReference type="Proteomes" id="UP000237105"/>
    </source>
</evidence>
<sequence length="77" mass="8538">MRGSYSGDDRSTTVINRCSGGADNAYTEDFVIASTRRQHVYLYSYPSRVNLNIIYHDAPASATATSFRPSSPDSSRR</sequence>
<dbReference type="EMBL" id="JXTB01000611">
    <property type="protein sequence ID" value="PON35469.1"/>
    <property type="molecule type" value="Genomic_DNA"/>
</dbReference>
<protein>
    <submittedName>
        <fullName evidence="1">Uncharacterized protein</fullName>
    </submittedName>
</protein>
<comment type="caution">
    <text evidence="1">The sequence shown here is derived from an EMBL/GenBank/DDBJ whole genome shotgun (WGS) entry which is preliminary data.</text>
</comment>
<name>A0A2P5AG06_PARAD</name>
<reference evidence="2" key="1">
    <citation type="submission" date="2016-06" db="EMBL/GenBank/DDBJ databases">
        <title>Parallel loss of symbiosis genes in relatives of nitrogen-fixing non-legume Parasponia.</title>
        <authorList>
            <person name="Van Velzen R."/>
            <person name="Holmer R."/>
            <person name="Bu F."/>
            <person name="Rutten L."/>
            <person name="Van Zeijl A."/>
            <person name="Liu W."/>
            <person name="Santuari L."/>
            <person name="Cao Q."/>
            <person name="Sharma T."/>
            <person name="Shen D."/>
            <person name="Roswanjaya Y."/>
            <person name="Wardhani T."/>
            <person name="Kalhor M.S."/>
            <person name="Jansen J."/>
            <person name="Van den Hoogen J."/>
            <person name="Gungor B."/>
            <person name="Hartog M."/>
            <person name="Hontelez J."/>
            <person name="Verver J."/>
            <person name="Yang W.-C."/>
            <person name="Schijlen E."/>
            <person name="Repin R."/>
            <person name="Schilthuizen M."/>
            <person name="Schranz E."/>
            <person name="Heidstra R."/>
            <person name="Miyata K."/>
            <person name="Fedorova E."/>
            <person name="Kohlen W."/>
            <person name="Bisseling T."/>
            <person name="Smit S."/>
            <person name="Geurts R."/>
        </authorList>
    </citation>
    <scope>NUCLEOTIDE SEQUENCE [LARGE SCALE GENOMIC DNA]</scope>
    <source>
        <strain evidence="2">cv. WU1-14</strain>
    </source>
</reference>
<proteinExistence type="predicted"/>
<keyword evidence="2" id="KW-1185">Reference proteome</keyword>
<accession>A0A2P5AG06</accession>
<dbReference type="Proteomes" id="UP000237105">
    <property type="component" value="Unassembled WGS sequence"/>
</dbReference>
<organism evidence="1 2">
    <name type="scientific">Parasponia andersonii</name>
    <name type="common">Sponia andersonii</name>
    <dbReference type="NCBI Taxonomy" id="3476"/>
    <lineage>
        <taxon>Eukaryota</taxon>
        <taxon>Viridiplantae</taxon>
        <taxon>Streptophyta</taxon>
        <taxon>Embryophyta</taxon>
        <taxon>Tracheophyta</taxon>
        <taxon>Spermatophyta</taxon>
        <taxon>Magnoliopsida</taxon>
        <taxon>eudicotyledons</taxon>
        <taxon>Gunneridae</taxon>
        <taxon>Pentapetalae</taxon>
        <taxon>rosids</taxon>
        <taxon>fabids</taxon>
        <taxon>Rosales</taxon>
        <taxon>Cannabaceae</taxon>
        <taxon>Parasponia</taxon>
    </lineage>
</organism>
<dbReference type="AlphaFoldDB" id="A0A2P5AG06"/>